<dbReference type="AlphaFoldDB" id="A0A6B0TS24"/>
<evidence type="ECO:0000313" key="4">
    <source>
        <dbReference type="EMBL" id="MXU63823.1"/>
    </source>
</evidence>
<dbReference type="Proteomes" id="UP000436016">
    <property type="component" value="Unassembled WGS sequence"/>
</dbReference>
<dbReference type="InterPro" id="IPR002942">
    <property type="entry name" value="S4_RNA-bd"/>
</dbReference>
<dbReference type="InterPro" id="IPR036986">
    <property type="entry name" value="S4_RNA-bd_sf"/>
</dbReference>
<evidence type="ECO:0000259" key="3">
    <source>
        <dbReference type="SMART" id="SM00363"/>
    </source>
</evidence>
<dbReference type="EMBL" id="WUWG01000001">
    <property type="protein sequence ID" value="MXU63823.1"/>
    <property type="molecule type" value="Genomic_DNA"/>
</dbReference>
<organism evidence="4 5">
    <name type="scientific">Oceanomicrobium pacificus</name>
    <dbReference type="NCBI Taxonomy" id="2692916"/>
    <lineage>
        <taxon>Bacteria</taxon>
        <taxon>Pseudomonadati</taxon>
        <taxon>Pseudomonadota</taxon>
        <taxon>Alphaproteobacteria</taxon>
        <taxon>Rhodobacterales</taxon>
        <taxon>Paracoccaceae</taxon>
        <taxon>Oceanomicrobium</taxon>
    </lineage>
</organism>
<protein>
    <submittedName>
        <fullName evidence="4">RNA-binding S4 domain-containing protein</fullName>
    </submittedName>
</protein>
<keyword evidence="5" id="KW-1185">Reference proteome</keyword>
<evidence type="ECO:0000313" key="5">
    <source>
        <dbReference type="Proteomes" id="UP000436016"/>
    </source>
</evidence>
<proteinExistence type="predicted"/>
<dbReference type="PROSITE" id="PS50889">
    <property type="entry name" value="S4"/>
    <property type="match status" value="1"/>
</dbReference>
<dbReference type="SMART" id="SM00363">
    <property type="entry name" value="S4"/>
    <property type="match status" value="1"/>
</dbReference>
<dbReference type="SUPFAM" id="SSF55174">
    <property type="entry name" value="Alpha-L RNA-binding motif"/>
    <property type="match status" value="1"/>
</dbReference>
<accession>A0A6B0TS24</accession>
<feature type="region of interest" description="Disordered" evidence="2">
    <location>
        <begin position="78"/>
        <end position="124"/>
    </location>
</feature>
<dbReference type="GO" id="GO:0003723">
    <property type="term" value="F:RNA binding"/>
    <property type="evidence" value="ECO:0007669"/>
    <property type="project" value="UniProtKB-KW"/>
</dbReference>
<dbReference type="RefSeq" id="WP_160850825.1">
    <property type="nucleotide sequence ID" value="NZ_WUWG01000001.1"/>
</dbReference>
<gene>
    <name evidence="4" type="ORF">GSH16_00075</name>
</gene>
<reference evidence="4 5" key="1">
    <citation type="submission" date="2019-12" db="EMBL/GenBank/DDBJ databases">
        <title>Strain KN286 was isolated from seawater, which was collected from Caroline Seamount in the tropical western Pacific.</title>
        <authorList>
            <person name="Wang Q."/>
        </authorList>
    </citation>
    <scope>NUCLEOTIDE SEQUENCE [LARGE SCALE GENOMIC DNA]</scope>
    <source>
        <strain evidence="4 5">KN286</strain>
    </source>
</reference>
<evidence type="ECO:0000256" key="2">
    <source>
        <dbReference type="SAM" id="MobiDB-lite"/>
    </source>
</evidence>
<comment type="caution">
    <text evidence="4">The sequence shown here is derived from an EMBL/GenBank/DDBJ whole genome shotgun (WGS) entry which is preliminary data.</text>
</comment>
<dbReference type="CDD" id="cd00165">
    <property type="entry name" value="S4"/>
    <property type="match status" value="1"/>
</dbReference>
<sequence>MVEDTGSQRLDKWLWYARFFKTRSLAAKQVTSGHVRVNSTRQTKAATQVKSGDVLTFAQGRQVRVIEVLLPGSRRGPASEAQELYRDISPPEAPVKNDIPQNPRFEGKARPTKKDRRALDKFGS</sequence>
<dbReference type="Pfam" id="PF01479">
    <property type="entry name" value="S4"/>
    <property type="match status" value="1"/>
</dbReference>
<keyword evidence="1" id="KW-0694">RNA-binding</keyword>
<evidence type="ECO:0000256" key="1">
    <source>
        <dbReference type="PROSITE-ProRule" id="PRU00182"/>
    </source>
</evidence>
<name>A0A6B0TS24_9RHOB</name>
<dbReference type="Gene3D" id="3.10.290.10">
    <property type="entry name" value="RNA-binding S4 domain"/>
    <property type="match status" value="1"/>
</dbReference>
<feature type="domain" description="RNA-binding S4" evidence="3">
    <location>
        <begin position="8"/>
        <end position="71"/>
    </location>
</feature>